<feature type="signal peptide" evidence="1">
    <location>
        <begin position="1"/>
        <end position="19"/>
    </location>
</feature>
<reference evidence="2 3" key="1">
    <citation type="journal article" date="2013" name="J. Microbiol.">
        <title>Lysinibacillus chungkukjangi sp. nov., isolated from Chungkukjang, Korean fermented soybean food.</title>
        <authorList>
            <person name="Kim S.J."/>
            <person name="Jang Y.H."/>
            <person name="Hamada M."/>
            <person name="Ahn J.H."/>
            <person name="Weon H.Y."/>
            <person name="Suzuki K."/>
            <person name="Whang K.S."/>
            <person name="Kwon S.W."/>
        </authorList>
    </citation>
    <scope>NUCLEOTIDE SEQUENCE [LARGE SCALE GENOMIC DNA]</scope>
    <source>
        <strain evidence="2 3">MCCC 1A12701</strain>
    </source>
</reference>
<dbReference type="Pfam" id="PF11518">
    <property type="entry name" value="DUF3221"/>
    <property type="match status" value="1"/>
</dbReference>
<accession>A0A3N9UA01</accession>
<evidence type="ECO:0008006" key="4">
    <source>
        <dbReference type="Google" id="ProtNLM"/>
    </source>
</evidence>
<keyword evidence="3" id="KW-1185">Reference proteome</keyword>
<dbReference type="AlphaFoldDB" id="A0A3N9UA01"/>
<name>A0A3N9UA01_9BACI</name>
<dbReference type="RefSeq" id="WP_124766595.1">
    <property type="nucleotide sequence ID" value="NZ_JAFBDY010000021.1"/>
</dbReference>
<protein>
    <recommendedName>
        <fullName evidence="4">DUF3221 domain-containing protein</fullName>
    </recommendedName>
</protein>
<feature type="chain" id="PRO_5039252826" description="DUF3221 domain-containing protein" evidence="1">
    <location>
        <begin position="20"/>
        <end position="103"/>
    </location>
</feature>
<evidence type="ECO:0000313" key="2">
    <source>
        <dbReference type="EMBL" id="RQW73301.1"/>
    </source>
</evidence>
<dbReference type="PROSITE" id="PS51257">
    <property type="entry name" value="PROKAR_LIPOPROTEIN"/>
    <property type="match status" value="1"/>
</dbReference>
<dbReference type="Proteomes" id="UP000274033">
    <property type="component" value="Unassembled WGS sequence"/>
</dbReference>
<dbReference type="EMBL" id="RRCT01000023">
    <property type="protein sequence ID" value="RQW73301.1"/>
    <property type="molecule type" value="Genomic_DNA"/>
</dbReference>
<organism evidence="2 3">
    <name type="scientific">Lysinibacillus composti</name>
    <dbReference type="NCBI Taxonomy" id="720633"/>
    <lineage>
        <taxon>Bacteria</taxon>
        <taxon>Bacillati</taxon>
        <taxon>Bacillota</taxon>
        <taxon>Bacilli</taxon>
        <taxon>Bacillales</taxon>
        <taxon>Bacillaceae</taxon>
        <taxon>Lysinibacillus</taxon>
    </lineage>
</organism>
<gene>
    <name evidence="2" type="ORF">EBB45_17265</name>
</gene>
<comment type="caution">
    <text evidence="2">The sequence shown here is derived from an EMBL/GenBank/DDBJ whole genome shotgun (WGS) entry which is preliminary data.</text>
</comment>
<dbReference type="InterPro" id="IPR021598">
    <property type="entry name" value="DUF3221"/>
</dbReference>
<sequence>MSNKIILFCFIAIASLLFACGSENVEKDVKATFVGTIQEINGDSAIIDAAEEDGKMLGQISINLAVNPNETFQIGDRVRVGYDGMIMESAPAQIKTLSVEKVE</sequence>
<evidence type="ECO:0000256" key="1">
    <source>
        <dbReference type="SAM" id="SignalP"/>
    </source>
</evidence>
<dbReference type="OrthoDB" id="2735868at2"/>
<keyword evidence="1" id="KW-0732">Signal</keyword>
<evidence type="ECO:0000313" key="3">
    <source>
        <dbReference type="Proteomes" id="UP000274033"/>
    </source>
</evidence>
<proteinExistence type="predicted"/>